<dbReference type="PANTHER" id="PTHR43449">
    <property type="entry name" value="NUCLEOTIDYLTRANSFERASE"/>
    <property type="match status" value="1"/>
</dbReference>
<reference evidence="2 3" key="1">
    <citation type="journal article" date="2019" name="ISME J.">
        <title>Insights into ecological role of a new deltaproteobacterial order Candidatus Acidulodesulfobacterales by metagenomics and metatranscriptomics.</title>
        <authorList>
            <person name="Tan S."/>
            <person name="Liu J."/>
            <person name="Fang Y."/>
            <person name="Hedlund B.P."/>
            <person name="Lian Z.H."/>
            <person name="Huang L.Y."/>
            <person name="Li J.T."/>
            <person name="Huang L.N."/>
            <person name="Li W.J."/>
            <person name="Jiang H.C."/>
            <person name="Dong H.L."/>
            <person name="Shu W.S."/>
        </authorList>
    </citation>
    <scope>NUCLEOTIDE SEQUENCE [LARGE SCALE GENOMIC DNA]</scope>
    <source>
        <strain evidence="2">AP2</strain>
    </source>
</reference>
<dbReference type="SUPFAM" id="SSF81301">
    <property type="entry name" value="Nucleotidyltransferase"/>
    <property type="match status" value="1"/>
</dbReference>
<proteinExistence type="predicted"/>
<dbReference type="CDD" id="cd05403">
    <property type="entry name" value="NT_KNTase_like"/>
    <property type="match status" value="1"/>
</dbReference>
<sequence>MKKSAEILLNKAEKEFFNGKGAEIFLFGSRAKGNFRPTSDIDLAVLSEGDISYKISLLKEILENSNLAQKVDIIELKKAPQLKSVVDSDGIRWI</sequence>
<evidence type="ECO:0000259" key="1">
    <source>
        <dbReference type="Pfam" id="PF18765"/>
    </source>
</evidence>
<dbReference type="AlphaFoldDB" id="A0A519BJ18"/>
<dbReference type="InterPro" id="IPR043519">
    <property type="entry name" value="NT_sf"/>
</dbReference>
<gene>
    <name evidence="2" type="ORF">EVJ46_03280</name>
</gene>
<name>A0A519BJ18_ACIG2</name>
<dbReference type="InterPro" id="IPR041633">
    <property type="entry name" value="Polbeta"/>
</dbReference>
<dbReference type="Gene3D" id="3.30.460.10">
    <property type="entry name" value="Beta Polymerase, domain 2"/>
    <property type="match status" value="1"/>
</dbReference>
<dbReference type="Proteomes" id="UP000316562">
    <property type="component" value="Unassembled WGS sequence"/>
</dbReference>
<evidence type="ECO:0000313" key="2">
    <source>
        <dbReference type="EMBL" id="RZD17268.1"/>
    </source>
</evidence>
<keyword evidence="2" id="KW-0808">Transferase</keyword>
<dbReference type="GO" id="GO:0016740">
    <property type="term" value="F:transferase activity"/>
    <property type="evidence" value="ECO:0007669"/>
    <property type="project" value="UniProtKB-KW"/>
</dbReference>
<dbReference type="EMBL" id="SGBC01000001">
    <property type="protein sequence ID" value="RZD17268.1"/>
    <property type="molecule type" value="Genomic_DNA"/>
</dbReference>
<evidence type="ECO:0000313" key="3">
    <source>
        <dbReference type="Proteomes" id="UP000316562"/>
    </source>
</evidence>
<accession>A0A519BJ18</accession>
<feature type="domain" description="Polymerase beta nucleotidyltransferase" evidence="1">
    <location>
        <begin position="23"/>
        <end position="82"/>
    </location>
</feature>
<protein>
    <submittedName>
        <fullName evidence="2">Nucleotidyltransferase domain-containing protein</fullName>
    </submittedName>
</protein>
<comment type="caution">
    <text evidence="2">The sequence shown here is derived from an EMBL/GenBank/DDBJ whole genome shotgun (WGS) entry which is preliminary data.</text>
</comment>
<dbReference type="PANTHER" id="PTHR43449:SF1">
    <property type="entry name" value="POLYMERASE BETA NUCLEOTIDYLTRANSFERASE DOMAIN-CONTAINING PROTEIN"/>
    <property type="match status" value="1"/>
</dbReference>
<dbReference type="Pfam" id="PF18765">
    <property type="entry name" value="Polbeta"/>
    <property type="match status" value="1"/>
</dbReference>
<organism evidence="2 3">
    <name type="scientific">Acididesulfobacter guangdongensis</name>
    <dbReference type="NCBI Taxonomy" id="2597225"/>
    <lineage>
        <taxon>Bacteria</taxon>
        <taxon>Deltaproteobacteria</taxon>
        <taxon>Candidatus Acidulodesulfobacterales</taxon>
        <taxon>Candidatus Acididesulfobacter</taxon>
    </lineage>
</organism>